<comment type="caution">
    <text evidence="1">The sequence shown here is derived from an EMBL/GenBank/DDBJ whole genome shotgun (WGS) entry which is preliminary data.</text>
</comment>
<accession>A0AAV8Z5J1</accession>
<proteinExistence type="predicted"/>
<dbReference type="PANTHER" id="PTHR47326:SF1">
    <property type="entry name" value="HTH PSQ-TYPE DOMAIN-CONTAINING PROTEIN"/>
    <property type="match status" value="1"/>
</dbReference>
<dbReference type="Proteomes" id="UP001162162">
    <property type="component" value="Unassembled WGS sequence"/>
</dbReference>
<dbReference type="EMBL" id="JAPWTK010000016">
    <property type="protein sequence ID" value="KAJ8958658.1"/>
    <property type="molecule type" value="Genomic_DNA"/>
</dbReference>
<dbReference type="PANTHER" id="PTHR47326">
    <property type="entry name" value="TRANSPOSABLE ELEMENT TC3 TRANSPOSASE-LIKE PROTEIN"/>
    <property type="match status" value="1"/>
</dbReference>
<reference evidence="1" key="1">
    <citation type="journal article" date="2023" name="Insect Mol. Biol.">
        <title>Genome sequencing provides insights into the evolution of gene families encoding plant cell wall-degrading enzymes in longhorned beetles.</title>
        <authorList>
            <person name="Shin N.R."/>
            <person name="Okamura Y."/>
            <person name="Kirsch R."/>
            <person name="Pauchet Y."/>
        </authorList>
    </citation>
    <scope>NUCLEOTIDE SEQUENCE</scope>
    <source>
        <strain evidence="1">AMC_N1</strain>
    </source>
</reference>
<keyword evidence="2" id="KW-1185">Reference proteome</keyword>
<evidence type="ECO:0000313" key="1">
    <source>
        <dbReference type="EMBL" id="KAJ8958658.1"/>
    </source>
</evidence>
<name>A0AAV8Z5J1_9CUCU</name>
<evidence type="ECO:0000313" key="2">
    <source>
        <dbReference type="Proteomes" id="UP001162162"/>
    </source>
</evidence>
<sequence>MMVLANLFKREKLRPYKLQLIHELNEDDFDRRAEFCEGIMERCNKNNNFAKNIHFSNEATVYLNGVTDLLRNHIIPSCRLLFSVKTGWGTITFCGKYQGLSPFNPSNSQRIKLATLTFDRLCYVVGVDEILRAYLVCNTGIKNMFILCFMKEISEQKTNKGTNAERERIEILCMIGFGDRMRTQKEVVELFNETHPDRHPISQTLK</sequence>
<gene>
    <name evidence="1" type="ORF">NQ318_016383</name>
</gene>
<protein>
    <submittedName>
        <fullName evidence="1">Uncharacterized protein</fullName>
    </submittedName>
</protein>
<organism evidence="1 2">
    <name type="scientific">Aromia moschata</name>
    <dbReference type="NCBI Taxonomy" id="1265417"/>
    <lineage>
        <taxon>Eukaryota</taxon>
        <taxon>Metazoa</taxon>
        <taxon>Ecdysozoa</taxon>
        <taxon>Arthropoda</taxon>
        <taxon>Hexapoda</taxon>
        <taxon>Insecta</taxon>
        <taxon>Pterygota</taxon>
        <taxon>Neoptera</taxon>
        <taxon>Endopterygota</taxon>
        <taxon>Coleoptera</taxon>
        <taxon>Polyphaga</taxon>
        <taxon>Cucujiformia</taxon>
        <taxon>Chrysomeloidea</taxon>
        <taxon>Cerambycidae</taxon>
        <taxon>Cerambycinae</taxon>
        <taxon>Callichromatini</taxon>
        <taxon>Aromia</taxon>
    </lineage>
</organism>
<dbReference type="AlphaFoldDB" id="A0AAV8Z5J1"/>